<evidence type="ECO:0000256" key="7">
    <source>
        <dbReference type="SAM" id="Phobius"/>
    </source>
</evidence>
<evidence type="ECO:0000256" key="5">
    <source>
        <dbReference type="ARBA" id="ARBA00022989"/>
    </source>
</evidence>
<comment type="subcellular location">
    <subcellularLocation>
        <location evidence="1">Cell membrane</location>
        <topology evidence="1">Multi-pass membrane protein</topology>
    </subcellularLocation>
</comment>
<reference evidence="8 9" key="1">
    <citation type="submission" date="2015-05" db="EMBL/GenBank/DDBJ databases">
        <title>Genome sequencing and analysis of members of genus Stenotrophomonas.</title>
        <authorList>
            <person name="Patil P.P."/>
            <person name="Midha S."/>
            <person name="Patil P.B."/>
        </authorList>
    </citation>
    <scope>NUCLEOTIDE SEQUENCE [LARGE SCALE GENOMIC DNA]</scope>
    <source>
        <strain evidence="8 9">DSM 18941</strain>
    </source>
</reference>
<comment type="similarity">
    <text evidence="2">Belongs to the UPF0324 family.</text>
</comment>
<keyword evidence="3" id="KW-1003">Cell membrane</keyword>
<organism evidence="8 9">
    <name type="scientific">Stenotrophomonas terrae</name>
    <dbReference type="NCBI Taxonomy" id="405446"/>
    <lineage>
        <taxon>Bacteria</taxon>
        <taxon>Pseudomonadati</taxon>
        <taxon>Pseudomonadota</taxon>
        <taxon>Gammaproteobacteria</taxon>
        <taxon>Lysobacterales</taxon>
        <taxon>Lysobacteraceae</taxon>
        <taxon>Stenotrophomonas</taxon>
    </lineage>
</organism>
<gene>
    <name evidence="8" type="ORF">ABB27_13365</name>
</gene>
<dbReference type="PANTHER" id="PTHR30106">
    <property type="entry name" value="INNER MEMBRANE PROTEIN YEIH-RELATED"/>
    <property type="match status" value="1"/>
</dbReference>
<sequence>VKVLVDLDTVLLAMAMAALGLTTHASALRQAGAKPMLLALLLFAWLLGGGMLINLGVRAVL</sequence>
<evidence type="ECO:0000256" key="6">
    <source>
        <dbReference type="ARBA" id="ARBA00023136"/>
    </source>
</evidence>
<evidence type="ECO:0000256" key="2">
    <source>
        <dbReference type="ARBA" id="ARBA00007977"/>
    </source>
</evidence>
<evidence type="ECO:0000313" key="8">
    <source>
        <dbReference type="EMBL" id="KRG66588.1"/>
    </source>
</evidence>
<evidence type="ECO:0008006" key="10">
    <source>
        <dbReference type="Google" id="ProtNLM"/>
    </source>
</evidence>
<dbReference type="Proteomes" id="UP000051863">
    <property type="component" value="Unassembled WGS sequence"/>
</dbReference>
<evidence type="ECO:0000313" key="9">
    <source>
        <dbReference type="Proteomes" id="UP000051863"/>
    </source>
</evidence>
<dbReference type="PATRIC" id="fig|405446.3.peg.2295"/>
<dbReference type="InterPro" id="IPR018383">
    <property type="entry name" value="UPF0324_pro"/>
</dbReference>
<dbReference type="EMBL" id="LDJJ01000045">
    <property type="protein sequence ID" value="KRG66588.1"/>
    <property type="molecule type" value="Genomic_DNA"/>
</dbReference>
<keyword evidence="5 7" id="KW-1133">Transmembrane helix</keyword>
<dbReference type="PANTHER" id="PTHR30106:SF2">
    <property type="entry name" value="UPF0324 INNER MEMBRANE PROTEIN YEIH"/>
    <property type="match status" value="1"/>
</dbReference>
<keyword evidence="9" id="KW-1185">Reference proteome</keyword>
<evidence type="ECO:0000256" key="4">
    <source>
        <dbReference type="ARBA" id="ARBA00022692"/>
    </source>
</evidence>
<evidence type="ECO:0000256" key="1">
    <source>
        <dbReference type="ARBA" id="ARBA00004651"/>
    </source>
</evidence>
<accession>A0A0R0CAK4</accession>
<comment type="caution">
    <text evidence="8">The sequence shown here is derived from an EMBL/GenBank/DDBJ whole genome shotgun (WGS) entry which is preliminary data.</text>
</comment>
<name>A0A0R0CAK4_9GAMM</name>
<dbReference type="GO" id="GO:0005886">
    <property type="term" value="C:plasma membrane"/>
    <property type="evidence" value="ECO:0007669"/>
    <property type="project" value="UniProtKB-SubCell"/>
</dbReference>
<dbReference type="OrthoDB" id="9805703at2"/>
<protein>
    <recommendedName>
        <fullName evidence="10">Sulfate exporter family transporter</fullName>
    </recommendedName>
</protein>
<dbReference type="AlphaFoldDB" id="A0A0R0CAK4"/>
<keyword evidence="6 7" id="KW-0472">Membrane</keyword>
<keyword evidence="4 7" id="KW-0812">Transmembrane</keyword>
<proteinExistence type="inferred from homology"/>
<evidence type="ECO:0000256" key="3">
    <source>
        <dbReference type="ARBA" id="ARBA00022475"/>
    </source>
</evidence>
<dbReference type="Pfam" id="PF03601">
    <property type="entry name" value="Cons_hypoth698"/>
    <property type="match status" value="1"/>
</dbReference>
<feature type="transmembrane region" description="Helical" evidence="7">
    <location>
        <begin position="37"/>
        <end position="57"/>
    </location>
</feature>
<dbReference type="RefSeq" id="WP_152984577.1">
    <property type="nucleotide sequence ID" value="NZ_LDJJ01000045.1"/>
</dbReference>
<feature type="non-terminal residue" evidence="8">
    <location>
        <position position="1"/>
    </location>
</feature>